<evidence type="ECO:0000313" key="2">
    <source>
        <dbReference type="Proteomes" id="UP000190092"/>
    </source>
</evidence>
<evidence type="ECO:0000313" key="1">
    <source>
        <dbReference type="EMBL" id="SKA40574.1"/>
    </source>
</evidence>
<gene>
    <name evidence="1" type="ORF">SAMN02745126_06381</name>
</gene>
<reference evidence="2" key="1">
    <citation type="submission" date="2017-02" db="EMBL/GenBank/DDBJ databases">
        <authorList>
            <person name="Varghese N."/>
            <person name="Submissions S."/>
        </authorList>
    </citation>
    <scope>NUCLEOTIDE SEQUENCE [LARGE SCALE GENOMIC DNA]</scope>
    <source>
        <strain evidence="2">ATCC 27094</strain>
    </source>
</reference>
<proteinExistence type="predicted"/>
<dbReference type="RefSeq" id="WP_085938113.1">
    <property type="nucleotide sequence ID" value="NZ_FUWJ01000019.1"/>
</dbReference>
<keyword evidence="2" id="KW-1185">Reference proteome</keyword>
<organism evidence="1 2">
    <name type="scientific">Enhydrobacter aerosaccus</name>
    <dbReference type="NCBI Taxonomy" id="225324"/>
    <lineage>
        <taxon>Bacteria</taxon>
        <taxon>Pseudomonadati</taxon>
        <taxon>Pseudomonadota</taxon>
        <taxon>Alphaproteobacteria</taxon>
        <taxon>Hyphomicrobiales</taxon>
        <taxon>Enhydrobacter</taxon>
    </lineage>
</organism>
<name>A0A1T4TJJ8_9HYPH</name>
<protein>
    <submittedName>
        <fullName evidence="1">Uncharacterized protein</fullName>
    </submittedName>
</protein>
<dbReference type="EMBL" id="FUWJ01000019">
    <property type="protein sequence ID" value="SKA40574.1"/>
    <property type="molecule type" value="Genomic_DNA"/>
</dbReference>
<dbReference type="STRING" id="225324.SAMN02745126_06381"/>
<dbReference type="OrthoDB" id="8001497at2"/>
<dbReference type="Proteomes" id="UP000190092">
    <property type="component" value="Unassembled WGS sequence"/>
</dbReference>
<sequence length="85" mass="9723">MRVLAQFIYRRIDHDRRRVWIEDQDGPRSVTNDAEAVCCEINSLHPGYRIFCRDTIGDWDELAHCAGQFIGFAPARALASEEGLT</sequence>
<dbReference type="AlphaFoldDB" id="A0A1T4TJJ8"/>
<accession>A0A1T4TJJ8</accession>